<dbReference type="PANTHER" id="PTHR23080">
    <property type="entry name" value="THAP DOMAIN PROTEIN"/>
    <property type="match status" value="1"/>
</dbReference>
<dbReference type="PANTHER" id="PTHR23080:SF133">
    <property type="entry name" value="SI:CH211-262I1.5-RELATED"/>
    <property type="match status" value="1"/>
</dbReference>
<proteinExistence type="predicted"/>
<protein>
    <submittedName>
        <fullName evidence="4">THAP-type domain-containing protein</fullName>
    </submittedName>
</protein>
<keyword evidence="5" id="KW-1185">Reference proteome</keyword>
<evidence type="ECO:0000313" key="5">
    <source>
        <dbReference type="Proteomes" id="UP000887013"/>
    </source>
</evidence>
<name>A0A8X6IJC7_NEPPI</name>
<evidence type="ECO:0000259" key="3">
    <source>
        <dbReference type="Pfam" id="PF13359"/>
    </source>
</evidence>
<evidence type="ECO:0000313" key="4">
    <source>
        <dbReference type="EMBL" id="GFS48313.1"/>
    </source>
</evidence>
<organism evidence="4 5">
    <name type="scientific">Nephila pilipes</name>
    <name type="common">Giant wood spider</name>
    <name type="synonym">Nephila maculata</name>
    <dbReference type="NCBI Taxonomy" id="299642"/>
    <lineage>
        <taxon>Eukaryota</taxon>
        <taxon>Metazoa</taxon>
        <taxon>Ecdysozoa</taxon>
        <taxon>Arthropoda</taxon>
        <taxon>Chelicerata</taxon>
        <taxon>Arachnida</taxon>
        <taxon>Araneae</taxon>
        <taxon>Araneomorphae</taxon>
        <taxon>Entelegynae</taxon>
        <taxon>Araneoidea</taxon>
        <taxon>Nephilidae</taxon>
        <taxon>Nephila</taxon>
    </lineage>
</organism>
<dbReference type="Proteomes" id="UP000887013">
    <property type="component" value="Unassembled WGS sequence"/>
</dbReference>
<dbReference type="OrthoDB" id="7331812at2759"/>
<evidence type="ECO:0000256" key="1">
    <source>
        <dbReference type="ARBA" id="ARBA00001968"/>
    </source>
</evidence>
<dbReference type="InterPro" id="IPR027806">
    <property type="entry name" value="HARBI1_dom"/>
</dbReference>
<dbReference type="EMBL" id="BMAW01045155">
    <property type="protein sequence ID" value="GFS48313.1"/>
    <property type="molecule type" value="Genomic_DNA"/>
</dbReference>
<evidence type="ECO:0000256" key="2">
    <source>
        <dbReference type="ARBA" id="ARBA00022723"/>
    </source>
</evidence>
<sequence>MRNSPLEHQLTFSSYKIANFLKGISGTTLNGVIDSISPLYNTCESISDKQFFIKSELMDRLNPKDVVMADKSFLIAEELESIGYKIQCPTFLKGKIYFIISKMVSNSKLSTSTPSYSAKGLYQWLSKINFLKLTEVCIMKTTCFL</sequence>
<gene>
    <name evidence="4" type="primary">AVEN_198047_1</name>
    <name evidence="4" type="ORF">NPIL_564681</name>
</gene>
<keyword evidence="2" id="KW-0479">Metal-binding</keyword>
<dbReference type="Pfam" id="PF13359">
    <property type="entry name" value="DDE_Tnp_4"/>
    <property type="match status" value="1"/>
</dbReference>
<reference evidence="4" key="1">
    <citation type="submission" date="2020-08" db="EMBL/GenBank/DDBJ databases">
        <title>Multicomponent nature underlies the extraordinary mechanical properties of spider dragline silk.</title>
        <authorList>
            <person name="Kono N."/>
            <person name="Nakamura H."/>
            <person name="Mori M."/>
            <person name="Yoshida Y."/>
            <person name="Ohtoshi R."/>
            <person name="Malay A.D."/>
            <person name="Moran D.A.P."/>
            <person name="Tomita M."/>
            <person name="Numata K."/>
            <person name="Arakawa K."/>
        </authorList>
    </citation>
    <scope>NUCLEOTIDE SEQUENCE</scope>
</reference>
<comment type="cofactor">
    <cofactor evidence="1">
        <name>a divalent metal cation</name>
        <dbReference type="ChEBI" id="CHEBI:60240"/>
    </cofactor>
</comment>
<feature type="domain" description="DDE Tnp4" evidence="3">
    <location>
        <begin position="6"/>
        <end position="84"/>
    </location>
</feature>
<dbReference type="AlphaFoldDB" id="A0A8X6IJC7"/>
<comment type="caution">
    <text evidence="4">The sequence shown here is derived from an EMBL/GenBank/DDBJ whole genome shotgun (WGS) entry which is preliminary data.</text>
</comment>
<accession>A0A8X6IJC7</accession>
<dbReference type="GO" id="GO:0046872">
    <property type="term" value="F:metal ion binding"/>
    <property type="evidence" value="ECO:0007669"/>
    <property type="project" value="UniProtKB-KW"/>
</dbReference>